<sequence length="259" mass="29489">MKKSFIVLLAAFLFAVVSPTNSEAKVMYDGAEVVKGQTGKMTFKKDIKVYKKNSDGTFDSLMVKRNNFFKTYDIEKYDGKTFYQMGQFRVQATDLIVFKEVPIDIRTSFYNYPAFVMINHLGVENPGYPYSFIKYGENLKVGKREEVCNPSSLLVSIEKGKLYRHYCAGDIEGGPVINTGILDSTDIRIFEKITRNEGSYILTEDTELYNGPMITRYSRKELKGTVFYSPGIEINGYLMVGDKNFDFIPANLLKPVVDK</sequence>
<feature type="chain" id="PRO_5043590000" description="DKNYY family protein" evidence="1">
    <location>
        <begin position="25"/>
        <end position="259"/>
    </location>
</feature>
<evidence type="ECO:0000313" key="3">
    <source>
        <dbReference type="Proteomes" id="UP001178322"/>
    </source>
</evidence>
<evidence type="ECO:0008006" key="4">
    <source>
        <dbReference type="Google" id="ProtNLM"/>
    </source>
</evidence>
<accession>A0AAX3X0K3</accession>
<dbReference type="AlphaFoldDB" id="A0AAX3X0K3"/>
<evidence type="ECO:0000313" key="2">
    <source>
        <dbReference type="EMBL" id="WHY53705.1"/>
    </source>
</evidence>
<reference evidence="2" key="1">
    <citation type="submission" date="2023-05" db="EMBL/GenBank/DDBJ databases">
        <title>Comparative genomics of Bacillaceae isolates and their secondary metabolite potential.</title>
        <authorList>
            <person name="Song L."/>
            <person name="Nielsen L.J."/>
            <person name="Mohite O."/>
            <person name="Xu X."/>
            <person name="Weber T."/>
            <person name="Kovacs A.T."/>
        </authorList>
    </citation>
    <scope>NUCLEOTIDE SEQUENCE</scope>
    <source>
        <strain evidence="2">LY1</strain>
    </source>
</reference>
<proteinExistence type="predicted"/>
<dbReference type="RefSeq" id="WP_283872146.1">
    <property type="nucleotide sequence ID" value="NZ_CP126101.1"/>
</dbReference>
<name>A0AAX3X0K3_9BACI</name>
<keyword evidence="1" id="KW-0732">Signal</keyword>
<gene>
    <name evidence="2" type="ORF">QNH24_10855</name>
</gene>
<evidence type="ECO:0000256" key="1">
    <source>
        <dbReference type="SAM" id="SignalP"/>
    </source>
</evidence>
<feature type="signal peptide" evidence="1">
    <location>
        <begin position="1"/>
        <end position="24"/>
    </location>
</feature>
<protein>
    <recommendedName>
        <fullName evidence="4">DKNYY family protein</fullName>
    </recommendedName>
</protein>
<organism evidence="2 3">
    <name type="scientific">Lysinibacillus pakistanensis</name>
    <dbReference type="NCBI Taxonomy" id="759811"/>
    <lineage>
        <taxon>Bacteria</taxon>
        <taxon>Bacillati</taxon>
        <taxon>Bacillota</taxon>
        <taxon>Bacilli</taxon>
        <taxon>Bacillales</taxon>
        <taxon>Bacillaceae</taxon>
        <taxon>Lysinibacillus</taxon>
    </lineage>
</organism>
<dbReference type="EMBL" id="CP126101">
    <property type="protein sequence ID" value="WHY53705.1"/>
    <property type="molecule type" value="Genomic_DNA"/>
</dbReference>
<dbReference type="Proteomes" id="UP001178322">
    <property type="component" value="Chromosome"/>
</dbReference>